<dbReference type="GO" id="GO:0005737">
    <property type="term" value="C:cytoplasm"/>
    <property type="evidence" value="ECO:0007669"/>
    <property type="project" value="TreeGrafter"/>
</dbReference>
<sequence length="330" mass="35580">MERRSFVKLSAVGLAASVVSPVFSREESTLETGTSGYTGGPKMIATWSHGQPANQAGWKKLEAGGSSLDAVEAGARQTESDVTNRSVGIGGMPDREGHVTLDACIMDWESNCGSVGCLEGIAHPISVAKHIMQHTPHVMLVGEGARKYALEHGFDTIKTPLPEVRKEWEKWKKEQAATKKPEINHENHDTIGLLAIDHSGRISGACTTSGWAYKLPGRLGDSPIIGSGLFVDQEVGGAVATGLGESIIRIAGAHTVVELMRQGKSPEQACKETVERLIRKHKDMTGLQCAFIAINTKGEVGGFSVYNGFNYALKTETQDQLIDTPFDRKW</sequence>
<dbReference type="SUPFAM" id="SSF56235">
    <property type="entry name" value="N-terminal nucleophile aminohydrolases (Ntn hydrolases)"/>
    <property type="match status" value="1"/>
</dbReference>
<evidence type="ECO:0000313" key="4">
    <source>
        <dbReference type="EMBL" id="TSJ47661.1"/>
    </source>
</evidence>
<dbReference type="GO" id="GO:0016811">
    <property type="term" value="F:hydrolase activity, acting on carbon-nitrogen (but not peptide) bonds, in linear amides"/>
    <property type="evidence" value="ECO:0007669"/>
    <property type="project" value="UniProtKB-ARBA"/>
</dbReference>
<dbReference type="PANTHER" id="PTHR10188">
    <property type="entry name" value="L-ASPARAGINASE"/>
    <property type="match status" value="1"/>
</dbReference>
<gene>
    <name evidence="4" type="ORF">FO442_00610</name>
</gene>
<keyword evidence="5" id="KW-1185">Reference proteome</keyword>
<proteinExistence type="predicted"/>
<accession>A0A556N6D5</accession>
<dbReference type="Proteomes" id="UP000316008">
    <property type="component" value="Unassembled WGS sequence"/>
</dbReference>
<dbReference type="PANTHER" id="PTHR10188:SF6">
    <property type="entry name" value="N(4)-(BETA-N-ACETYLGLUCOSAMINYL)-L-ASPARAGINASE"/>
    <property type="match status" value="1"/>
</dbReference>
<dbReference type="EMBL" id="VLPL01000001">
    <property type="protein sequence ID" value="TSJ47661.1"/>
    <property type="molecule type" value="Genomic_DNA"/>
</dbReference>
<dbReference type="AlphaFoldDB" id="A0A556N6D5"/>
<reference evidence="4 5" key="1">
    <citation type="submission" date="2019-07" db="EMBL/GenBank/DDBJ databases">
        <authorList>
            <person name="Huq M.A."/>
        </authorList>
    </citation>
    <scope>NUCLEOTIDE SEQUENCE [LARGE SCALE GENOMIC DNA]</scope>
    <source>
        <strain evidence="4 5">MAH-3</strain>
    </source>
</reference>
<dbReference type="InterPro" id="IPR029055">
    <property type="entry name" value="Ntn_hydrolases_N"/>
</dbReference>
<evidence type="ECO:0000256" key="2">
    <source>
        <dbReference type="PIRSR" id="PIRSR600246-2"/>
    </source>
</evidence>
<comment type="caution">
    <text evidence="4">The sequence shown here is derived from an EMBL/GenBank/DDBJ whole genome shotgun (WGS) entry which is preliminary data.</text>
</comment>
<dbReference type="RefSeq" id="WP_144331196.1">
    <property type="nucleotide sequence ID" value="NZ_VLPL01000001.1"/>
</dbReference>
<dbReference type="FunFam" id="3.60.20.30:FF:000005">
    <property type="entry name" value="N(4)-(Beta-N-acetylglucosaminyl)-L-asparaginase"/>
    <property type="match status" value="1"/>
</dbReference>
<feature type="binding site" evidence="2">
    <location>
        <begin position="241"/>
        <end position="244"/>
    </location>
    <ligand>
        <name>substrate</name>
    </ligand>
</feature>
<name>A0A556N6D5_9FLAO</name>
<evidence type="ECO:0000256" key="3">
    <source>
        <dbReference type="PIRSR" id="PIRSR600246-3"/>
    </source>
</evidence>
<dbReference type="InterPro" id="IPR000246">
    <property type="entry name" value="Peptidase_T2"/>
</dbReference>
<feature type="active site" description="Nucleophile" evidence="1">
    <location>
        <position position="190"/>
    </location>
</feature>
<feature type="site" description="Cleavage; by autolysis" evidence="3">
    <location>
        <begin position="189"/>
        <end position="190"/>
    </location>
</feature>
<evidence type="ECO:0000256" key="1">
    <source>
        <dbReference type="PIRSR" id="PIRSR600246-1"/>
    </source>
</evidence>
<protein>
    <submittedName>
        <fullName evidence="4">N(4)-(Beta-N-acetylglucosaminyl)-L-asparaginase</fullName>
    </submittedName>
</protein>
<dbReference type="Pfam" id="PF01112">
    <property type="entry name" value="Asparaginase_2"/>
    <property type="match status" value="1"/>
</dbReference>
<dbReference type="OrthoDB" id="9780217at2"/>
<evidence type="ECO:0000313" key="5">
    <source>
        <dbReference type="Proteomes" id="UP000316008"/>
    </source>
</evidence>
<dbReference type="Gene3D" id="3.60.20.30">
    <property type="entry name" value="(Glycosyl)asparaginase"/>
    <property type="match status" value="1"/>
</dbReference>
<dbReference type="CDD" id="cd04513">
    <property type="entry name" value="Glycosylasparaginase"/>
    <property type="match status" value="1"/>
</dbReference>
<feature type="binding site" evidence="2">
    <location>
        <begin position="218"/>
        <end position="221"/>
    </location>
    <ligand>
        <name>substrate</name>
    </ligand>
</feature>
<organism evidence="4 5">
    <name type="scientific">Fluviicola chungangensis</name>
    <dbReference type="NCBI Taxonomy" id="2597671"/>
    <lineage>
        <taxon>Bacteria</taxon>
        <taxon>Pseudomonadati</taxon>
        <taxon>Bacteroidota</taxon>
        <taxon>Flavobacteriia</taxon>
        <taxon>Flavobacteriales</taxon>
        <taxon>Crocinitomicaceae</taxon>
        <taxon>Fluviicola</taxon>
    </lineage>
</organism>